<dbReference type="NCBIfam" id="TIGR02532">
    <property type="entry name" value="IV_pilin_GFxxxE"/>
    <property type="match status" value="1"/>
</dbReference>
<dbReference type="KEGG" id="has:Halsa_1438"/>
<dbReference type="PROSITE" id="PS00409">
    <property type="entry name" value="PROKAR_NTER_METHYL"/>
    <property type="match status" value="1"/>
</dbReference>
<evidence type="ECO:0008006" key="4">
    <source>
        <dbReference type="Google" id="ProtNLM"/>
    </source>
</evidence>
<dbReference type="InterPro" id="IPR012902">
    <property type="entry name" value="N_methyl_site"/>
</dbReference>
<dbReference type="Proteomes" id="UP000007434">
    <property type="component" value="Chromosome"/>
</dbReference>
<evidence type="ECO:0000256" key="1">
    <source>
        <dbReference type="SAM" id="Phobius"/>
    </source>
</evidence>
<organism evidence="2 3">
    <name type="scientific">Halanaerobium hydrogeniformans</name>
    <name type="common">Halanaerobium sp. (strain sapolanicus)</name>
    <dbReference type="NCBI Taxonomy" id="656519"/>
    <lineage>
        <taxon>Bacteria</taxon>
        <taxon>Bacillati</taxon>
        <taxon>Bacillota</taxon>
        <taxon>Clostridia</taxon>
        <taxon>Halanaerobiales</taxon>
        <taxon>Halanaerobiaceae</taxon>
        <taxon>Halanaerobium</taxon>
    </lineage>
</organism>
<dbReference type="SUPFAM" id="SSF54523">
    <property type="entry name" value="Pili subunits"/>
    <property type="match status" value="1"/>
</dbReference>
<dbReference type="HOGENOM" id="CLU_1641402_0_0_9"/>
<keyword evidence="1" id="KW-1133">Transmembrane helix</keyword>
<dbReference type="AlphaFoldDB" id="E4RLF1"/>
<evidence type="ECO:0000313" key="3">
    <source>
        <dbReference type="Proteomes" id="UP000007434"/>
    </source>
</evidence>
<evidence type="ECO:0000313" key="2">
    <source>
        <dbReference type="EMBL" id="ADQ14865.1"/>
    </source>
</evidence>
<feature type="transmembrane region" description="Helical" evidence="1">
    <location>
        <begin position="12"/>
        <end position="32"/>
    </location>
</feature>
<keyword evidence="3" id="KW-1185">Reference proteome</keyword>
<name>E4RLF1_HALHG</name>
<dbReference type="RefSeq" id="WP_013405945.1">
    <property type="nucleotide sequence ID" value="NC_014654.1"/>
</dbReference>
<dbReference type="Gene3D" id="3.30.700.10">
    <property type="entry name" value="Glycoprotein, Type 4 Pilin"/>
    <property type="match status" value="1"/>
</dbReference>
<keyword evidence="1" id="KW-0472">Membrane</keyword>
<proteinExistence type="predicted"/>
<dbReference type="eggNOG" id="COG4968">
    <property type="taxonomic scope" value="Bacteria"/>
</dbReference>
<gene>
    <name evidence="2" type="ordered locus">Halsa_1438</name>
</gene>
<protein>
    <recommendedName>
        <fullName evidence="4">Prepilin-type N-terminal cleavage/methylation domain-containing protein</fullName>
    </recommendedName>
</protein>
<keyword evidence="1" id="KW-0812">Transmembrane</keyword>
<sequence>MRNSNEKGFTLIEILIVIVLLAIVSALFYNAYFDSTRTLLFNKNRIELQRAQDLTNRWLSRYIRIADVPSDFNSMIINDGNVLEFSTVSDPANDIRFYLDNNNLYISIDGNARQICDCKFENISFNANSSLNVIEFYAEITIDENRVSYQFNNIFYPRVQN</sequence>
<accession>E4RLF1</accession>
<reference evidence="2 3" key="2">
    <citation type="journal article" date="2011" name="J. Bacteriol.">
        <title>Complete Genome Sequence of the Haloalkaliphilic, Hydrogen Producing Halanaerobium hydrogenoformans.</title>
        <authorList>
            <person name="Brown S.D."/>
            <person name="Begemann M.B."/>
            <person name="Mormile M.R."/>
            <person name="Wall J.D."/>
            <person name="Han C.S."/>
            <person name="Goodwin L.A."/>
            <person name="Pitluck S."/>
            <person name="Land M.L."/>
            <person name="Hauser L.J."/>
            <person name="Elias D.A."/>
        </authorList>
    </citation>
    <scope>NUCLEOTIDE SEQUENCE [LARGE SCALE GENOMIC DNA]</scope>
    <source>
        <strain evidence="3">sapolanicus</strain>
    </source>
</reference>
<dbReference type="STRING" id="656519.Halsa_1438"/>
<dbReference type="InterPro" id="IPR045584">
    <property type="entry name" value="Pilin-like"/>
</dbReference>
<dbReference type="Pfam" id="PF07963">
    <property type="entry name" value="N_methyl"/>
    <property type="match status" value="1"/>
</dbReference>
<dbReference type="OrthoDB" id="9917237at2"/>
<dbReference type="EMBL" id="CP002304">
    <property type="protein sequence ID" value="ADQ14865.1"/>
    <property type="molecule type" value="Genomic_DNA"/>
</dbReference>
<reference evidence="2 3" key="1">
    <citation type="submission" date="2010-11" db="EMBL/GenBank/DDBJ databases">
        <title>Complete sequence of Halanaerobium sp. sapolanicus.</title>
        <authorList>
            <consortium name="US DOE Joint Genome Institute"/>
            <person name="Lucas S."/>
            <person name="Copeland A."/>
            <person name="Lapidus A."/>
            <person name="Cheng J.-F."/>
            <person name="Bruce D."/>
            <person name="Goodwin L."/>
            <person name="Pitluck S."/>
            <person name="Davenport K."/>
            <person name="Detter J.C."/>
            <person name="Han C."/>
            <person name="Tapia R."/>
            <person name="Land M."/>
            <person name="Hauser L."/>
            <person name="Jeffries C."/>
            <person name="Kyrpides N."/>
            <person name="Ivanova N."/>
            <person name="Mikhailova N."/>
            <person name="Begemann M.B."/>
            <person name="Mormile M.R."/>
            <person name="Wall J.D."/>
            <person name="Elias D.A."/>
            <person name="Woyke T."/>
        </authorList>
    </citation>
    <scope>NUCLEOTIDE SEQUENCE [LARGE SCALE GENOMIC DNA]</scope>
    <source>
        <strain evidence="3">sapolanicus</strain>
    </source>
</reference>